<dbReference type="Proteomes" id="UP001497516">
    <property type="component" value="Chromosome 1"/>
</dbReference>
<evidence type="ECO:0000313" key="3">
    <source>
        <dbReference type="Proteomes" id="UP001497516"/>
    </source>
</evidence>
<dbReference type="AlphaFoldDB" id="A0AAV2CJ74"/>
<accession>A0AAV2CJ74</accession>
<keyword evidence="1" id="KW-0175">Coiled coil</keyword>
<name>A0AAV2CJ74_9ROSI</name>
<organism evidence="2 3">
    <name type="scientific">Linum trigynum</name>
    <dbReference type="NCBI Taxonomy" id="586398"/>
    <lineage>
        <taxon>Eukaryota</taxon>
        <taxon>Viridiplantae</taxon>
        <taxon>Streptophyta</taxon>
        <taxon>Embryophyta</taxon>
        <taxon>Tracheophyta</taxon>
        <taxon>Spermatophyta</taxon>
        <taxon>Magnoliopsida</taxon>
        <taxon>eudicotyledons</taxon>
        <taxon>Gunneridae</taxon>
        <taxon>Pentapetalae</taxon>
        <taxon>rosids</taxon>
        <taxon>fabids</taxon>
        <taxon>Malpighiales</taxon>
        <taxon>Linaceae</taxon>
        <taxon>Linum</taxon>
    </lineage>
</organism>
<reference evidence="2 3" key="1">
    <citation type="submission" date="2024-04" db="EMBL/GenBank/DDBJ databases">
        <authorList>
            <person name="Fracassetti M."/>
        </authorList>
    </citation>
    <scope>NUCLEOTIDE SEQUENCE [LARGE SCALE GENOMIC DNA]</scope>
</reference>
<feature type="coiled-coil region" evidence="1">
    <location>
        <begin position="43"/>
        <end position="102"/>
    </location>
</feature>
<protein>
    <submittedName>
        <fullName evidence="2">Uncharacterized protein</fullName>
    </submittedName>
</protein>
<gene>
    <name evidence="2" type="ORF">LTRI10_LOCUS3712</name>
</gene>
<keyword evidence="3" id="KW-1185">Reference proteome</keyword>
<sequence>MTNEKLHMANLRCGVEAEKLRKRIGELEAESIKGRTTFKAEAKAELEKEHADALKELRSELSRGVQKVNSLMADKEILEADFSRLRERVEELEKEKGESSLKHQTEVDAAAKSAVATYLLSPTFHKIDDSKRSKAIQ</sequence>
<evidence type="ECO:0000256" key="1">
    <source>
        <dbReference type="SAM" id="Coils"/>
    </source>
</evidence>
<evidence type="ECO:0000313" key="2">
    <source>
        <dbReference type="EMBL" id="CAL1355986.1"/>
    </source>
</evidence>
<dbReference type="EMBL" id="OZ034813">
    <property type="protein sequence ID" value="CAL1355986.1"/>
    <property type="molecule type" value="Genomic_DNA"/>
</dbReference>
<proteinExistence type="predicted"/>